<feature type="transmembrane region" description="Helical" evidence="2">
    <location>
        <begin position="7"/>
        <end position="24"/>
    </location>
</feature>
<protein>
    <submittedName>
        <fullName evidence="3">Uncharacterized protein</fullName>
    </submittedName>
</protein>
<dbReference type="Proteomes" id="UP000252107">
    <property type="component" value="Unassembled WGS sequence"/>
</dbReference>
<accession>A0A367QUX1</accession>
<keyword evidence="2" id="KW-0812">Transmembrane</keyword>
<gene>
    <name evidence="3" type="ORF">A6770_25665</name>
</gene>
<keyword evidence="4" id="KW-1185">Reference proteome</keyword>
<keyword evidence="1" id="KW-0175">Coiled coil</keyword>
<keyword evidence="2" id="KW-0472">Membrane</keyword>
<dbReference type="AlphaFoldDB" id="A0A367QUX1"/>
<dbReference type="EMBL" id="LXQD01000304">
    <property type="protein sequence ID" value="RCJ27531.1"/>
    <property type="molecule type" value="Genomic_DNA"/>
</dbReference>
<comment type="caution">
    <text evidence="3">The sequence shown here is derived from an EMBL/GenBank/DDBJ whole genome shotgun (WGS) entry which is preliminary data.</text>
</comment>
<feature type="transmembrane region" description="Helical" evidence="2">
    <location>
        <begin position="30"/>
        <end position="49"/>
    </location>
</feature>
<proteinExistence type="predicted"/>
<evidence type="ECO:0000256" key="1">
    <source>
        <dbReference type="SAM" id="Coils"/>
    </source>
</evidence>
<feature type="coiled-coil region" evidence="1">
    <location>
        <begin position="194"/>
        <end position="245"/>
    </location>
</feature>
<evidence type="ECO:0000313" key="4">
    <source>
        <dbReference type="Proteomes" id="UP000252107"/>
    </source>
</evidence>
<evidence type="ECO:0000313" key="3">
    <source>
        <dbReference type="EMBL" id="RCJ27531.1"/>
    </source>
</evidence>
<evidence type="ECO:0000256" key="2">
    <source>
        <dbReference type="SAM" id="Phobius"/>
    </source>
</evidence>
<organism evidence="3 4">
    <name type="scientific">Nostoc minutum NIES-26</name>
    <dbReference type="NCBI Taxonomy" id="1844469"/>
    <lineage>
        <taxon>Bacteria</taxon>
        <taxon>Bacillati</taxon>
        <taxon>Cyanobacteriota</taxon>
        <taxon>Cyanophyceae</taxon>
        <taxon>Nostocales</taxon>
        <taxon>Nostocaceae</taxon>
        <taxon>Nostoc</taxon>
    </lineage>
</organism>
<reference evidence="3" key="1">
    <citation type="submission" date="2016-04" db="EMBL/GenBank/DDBJ databases">
        <authorList>
            <person name="Tabuchi Yagui T.R."/>
        </authorList>
    </citation>
    <scope>NUCLEOTIDE SEQUENCE [LARGE SCALE GENOMIC DNA]</scope>
    <source>
        <strain evidence="3">NIES-26</strain>
    </source>
</reference>
<sequence>MRWLKIVSFFLSGIIIGYALALILSQASNYVPLVSLAVSSVIAIGIPIWREYFVTSSRLSVEINSIERNVADKVQIDLREYQDLVRLSEIADRATPFPQLPIPRNSRDFNIKPREPAILEGIEELDDFFESLKKEFDGLPQKIEQLKKYDADLSDIEPEKFSAKEARDFVSSVFFPTRLGLFNPDEFKEPEQRKEKHEEFKKELKKQIDKLEERQRKLQPPLFNIQDAKEAVNKIKKELVDNRSRFSVSISLVNSGRLNTSIKVPAILRVYIARGTYVNLELTMKDPESRSEVPANSTKVVVFESREISQLPEDGRNLVNEYWKNNVYCALFLEDVRGKIYSSNPIVFASGVYQKIIYDRLANAAASYNPWLDIR</sequence>
<keyword evidence="2" id="KW-1133">Transmembrane helix</keyword>
<name>A0A367QUX1_9NOSO</name>